<gene>
    <name evidence="2" type="ORF">NCTC11432_04273</name>
</gene>
<feature type="transmembrane region" description="Helical" evidence="1">
    <location>
        <begin position="61"/>
        <end position="79"/>
    </location>
</feature>
<dbReference type="KEGG" id="cgle:NCTC11432_04273"/>
<evidence type="ECO:0000313" key="3">
    <source>
        <dbReference type="Proteomes" id="UP000279227"/>
    </source>
</evidence>
<keyword evidence="1" id="KW-1133">Transmembrane helix</keyword>
<reference evidence="2 3" key="1">
    <citation type="submission" date="2018-12" db="EMBL/GenBank/DDBJ databases">
        <authorList>
            <consortium name="Pathogen Informatics"/>
        </authorList>
    </citation>
    <scope>NUCLEOTIDE SEQUENCE [LARGE SCALE GENOMIC DNA]</scope>
    <source>
        <strain evidence="2 3">NCTC11432</strain>
    </source>
</reference>
<evidence type="ECO:0000256" key="1">
    <source>
        <dbReference type="SAM" id="Phobius"/>
    </source>
</evidence>
<dbReference type="AlphaFoldDB" id="A0A3S4QZC0"/>
<accession>A0A3S4QZC0</accession>
<organism evidence="2 3">
    <name type="scientific">Chryseobacterium gleum</name>
    <name type="common">Flavobacterium gleum</name>
    <dbReference type="NCBI Taxonomy" id="250"/>
    <lineage>
        <taxon>Bacteria</taxon>
        <taxon>Pseudomonadati</taxon>
        <taxon>Bacteroidota</taxon>
        <taxon>Flavobacteriia</taxon>
        <taxon>Flavobacteriales</taxon>
        <taxon>Weeksellaceae</taxon>
        <taxon>Chryseobacterium group</taxon>
        <taxon>Chryseobacterium</taxon>
    </lineage>
</organism>
<protein>
    <submittedName>
        <fullName evidence="2">Uncharacterized protein</fullName>
    </submittedName>
</protein>
<proteinExistence type="predicted"/>
<name>A0A3S4QZC0_CHRGE</name>
<sequence length="88" mass="10363">MKLIIRITKIVVGFFSYLFLSILYQKSFGQEPFNNAFSIGLPRFYFEFYSSDCQKLNGSSIGQFIINVAIYTSIVLLYYKFIFKKKVR</sequence>
<feature type="transmembrane region" description="Helical" evidence="1">
    <location>
        <begin position="7"/>
        <end position="24"/>
    </location>
</feature>
<keyword evidence="1" id="KW-0812">Transmembrane</keyword>
<dbReference type="EMBL" id="LR134289">
    <property type="protein sequence ID" value="VEE10649.1"/>
    <property type="molecule type" value="Genomic_DNA"/>
</dbReference>
<evidence type="ECO:0000313" key="2">
    <source>
        <dbReference type="EMBL" id="VEE10649.1"/>
    </source>
</evidence>
<dbReference type="Proteomes" id="UP000279227">
    <property type="component" value="Chromosome"/>
</dbReference>
<keyword evidence="1" id="KW-0472">Membrane</keyword>